<dbReference type="GO" id="GO:0008270">
    <property type="term" value="F:zinc ion binding"/>
    <property type="evidence" value="ECO:0007669"/>
    <property type="project" value="UniProtKB-UniRule"/>
</dbReference>
<feature type="binding site" evidence="12">
    <location>
        <position position="224"/>
    </location>
    <ligand>
        <name>Zn(2+)</name>
        <dbReference type="ChEBI" id="CHEBI:29105"/>
        <note>catalytic</note>
    </ligand>
</feature>
<evidence type="ECO:0000256" key="5">
    <source>
        <dbReference type="ARBA" id="ARBA00022801"/>
    </source>
</evidence>
<keyword evidence="7 12" id="KW-0482">Metalloprotease</keyword>
<evidence type="ECO:0000259" key="15">
    <source>
        <dbReference type="PROSITE" id="PS51670"/>
    </source>
</evidence>
<evidence type="ECO:0000256" key="7">
    <source>
        <dbReference type="ARBA" id="ARBA00023049"/>
    </source>
</evidence>
<feature type="binding site" evidence="12">
    <location>
        <position position="214"/>
    </location>
    <ligand>
        <name>Zn(2+)</name>
        <dbReference type="ChEBI" id="CHEBI:29105"/>
        <note>catalytic</note>
    </ligand>
</feature>
<comment type="function">
    <text evidence="1">Metalloprotease.</text>
</comment>
<dbReference type="InterPro" id="IPR006026">
    <property type="entry name" value="Peptidase_Metallo"/>
</dbReference>
<dbReference type="PRINTS" id="PR00480">
    <property type="entry name" value="ASTACIN"/>
</dbReference>
<feature type="chain" id="PRO_5018378982" description="Metalloendopeptidase" evidence="13">
    <location>
        <begin position="20"/>
        <end position="451"/>
    </location>
</feature>
<feature type="domain" description="ShKT" evidence="15">
    <location>
        <begin position="375"/>
        <end position="409"/>
    </location>
</feature>
<evidence type="ECO:0000256" key="12">
    <source>
        <dbReference type="PROSITE-ProRule" id="PRU01211"/>
    </source>
</evidence>
<comment type="caution">
    <text evidence="17">The sequence shown here is derived from an EMBL/GenBank/DDBJ whole genome shotgun (WGS) entry which is preliminary data.</text>
</comment>
<feature type="compositionally biased region" description="Basic and acidic residues" evidence="14">
    <location>
        <begin position="21"/>
        <end position="32"/>
    </location>
</feature>
<keyword evidence="8" id="KW-0865">Zymogen</keyword>
<reference evidence="17 18" key="2">
    <citation type="submission" date="2019-01" db="EMBL/GenBank/DDBJ databases">
        <title>The decoding of complex shrimp genome reveals the adaptation for benthos swimmer, frequently molting mechanism and breeding impact on genome.</title>
        <authorList>
            <person name="Sun Y."/>
            <person name="Gao Y."/>
            <person name="Yu Y."/>
        </authorList>
    </citation>
    <scope>NUCLEOTIDE SEQUENCE [LARGE SCALE GENOMIC DNA]</scope>
    <source>
        <tissue evidence="17">Muscle</tissue>
    </source>
</reference>
<keyword evidence="9 11" id="KW-1015">Disulfide bond</keyword>
<feature type="domain" description="ShKT" evidence="15">
    <location>
        <begin position="337"/>
        <end position="371"/>
    </location>
</feature>
<dbReference type="InterPro" id="IPR001506">
    <property type="entry name" value="Peptidase_M12A"/>
</dbReference>
<reference evidence="17 18" key="1">
    <citation type="submission" date="2018-04" db="EMBL/GenBank/DDBJ databases">
        <authorList>
            <person name="Zhang X."/>
            <person name="Yuan J."/>
            <person name="Li F."/>
            <person name="Xiang J."/>
        </authorList>
    </citation>
    <scope>NUCLEOTIDE SEQUENCE [LARGE SCALE GENOMIC DNA]</scope>
    <source>
        <tissue evidence="17">Muscle</tissue>
    </source>
</reference>
<dbReference type="Pfam" id="PF01549">
    <property type="entry name" value="ShK"/>
    <property type="match status" value="3"/>
</dbReference>
<dbReference type="GO" id="GO:0004222">
    <property type="term" value="F:metalloendopeptidase activity"/>
    <property type="evidence" value="ECO:0007669"/>
    <property type="project" value="UniProtKB-UniRule"/>
</dbReference>
<dbReference type="EC" id="3.4.24.-" evidence="13"/>
<dbReference type="Pfam" id="PF01400">
    <property type="entry name" value="Astacin"/>
    <property type="match status" value="1"/>
</dbReference>
<dbReference type="PANTHER" id="PTHR10127:SF780">
    <property type="entry name" value="METALLOENDOPEPTIDASE"/>
    <property type="match status" value="1"/>
</dbReference>
<dbReference type="PROSITE" id="PS51864">
    <property type="entry name" value="ASTACIN"/>
    <property type="match status" value="1"/>
</dbReference>
<evidence type="ECO:0000256" key="2">
    <source>
        <dbReference type="ARBA" id="ARBA00022670"/>
    </source>
</evidence>
<name>A0A3R7NMP2_PENVA</name>
<keyword evidence="18" id="KW-1185">Reference proteome</keyword>
<dbReference type="Proteomes" id="UP000283509">
    <property type="component" value="Unassembled WGS sequence"/>
</dbReference>
<keyword evidence="4 13" id="KW-0732">Signal</keyword>
<evidence type="ECO:0000256" key="6">
    <source>
        <dbReference type="ARBA" id="ARBA00022833"/>
    </source>
</evidence>
<keyword evidence="2 12" id="KW-0645">Protease</keyword>
<feature type="disulfide bond" evidence="11">
    <location>
        <begin position="375"/>
        <end position="409"/>
    </location>
</feature>
<keyword evidence="3 12" id="KW-0479">Metal-binding</keyword>
<feature type="active site" evidence="12">
    <location>
        <position position="215"/>
    </location>
</feature>
<evidence type="ECO:0000256" key="10">
    <source>
        <dbReference type="ARBA" id="ARBA00023180"/>
    </source>
</evidence>
<protein>
    <recommendedName>
        <fullName evidence="13">Metalloendopeptidase</fullName>
        <ecNumber evidence="13">3.4.24.-</ecNumber>
    </recommendedName>
</protein>
<gene>
    <name evidence="17" type="ORF">C7M84_020044</name>
</gene>
<evidence type="ECO:0000313" key="18">
    <source>
        <dbReference type="Proteomes" id="UP000283509"/>
    </source>
</evidence>
<dbReference type="SUPFAM" id="SSF55486">
    <property type="entry name" value="Metalloproteases ('zincins'), catalytic domain"/>
    <property type="match status" value="1"/>
</dbReference>
<keyword evidence="6 12" id="KW-0862">Zinc</keyword>
<dbReference type="PANTHER" id="PTHR10127">
    <property type="entry name" value="DISCOIDIN, CUB, EGF, LAMININ , AND ZINC METALLOPROTEASE DOMAIN CONTAINING"/>
    <property type="match status" value="1"/>
</dbReference>
<feature type="domain" description="Peptidase M12A" evidence="16">
    <location>
        <begin position="124"/>
        <end position="317"/>
    </location>
</feature>
<dbReference type="OrthoDB" id="291007at2759"/>
<dbReference type="EMBL" id="QCYY01003821">
    <property type="protein sequence ID" value="ROT62124.1"/>
    <property type="molecule type" value="Genomic_DNA"/>
</dbReference>
<feature type="binding site" evidence="12">
    <location>
        <position position="218"/>
    </location>
    <ligand>
        <name>Zn(2+)</name>
        <dbReference type="ChEBI" id="CHEBI:29105"/>
        <note>catalytic</note>
    </ligand>
</feature>
<accession>A0A3R7NMP2</accession>
<organism evidence="17 18">
    <name type="scientific">Penaeus vannamei</name>
    <name type="common">Whiteleg shrimp</name>
    <name type="synonym">Litopenaeus vannamei</name>
    <dbReference type="NCBI Taxonomy" id="6689"/>
    <lineage>
        <taxon>Eukaryota</taxon>
        <taxon>Metazoa</taxon>
        <taxon>Ecdysozoa</taxon>
        <taxon>Arthropoda</taxon>
        <taxon>Crustacea</taxon>
        <taxon>Multicrustacea</taxon>
        <taxon>Malacostraca</taxon>
        <taxon>Eumalacostraca</taxon>
        <taxon>Eucarida</taxon>
        <taxon>Decapoda</taxon>
        <taxon>Dendrobranchiata</taxon>
        <taxon>Penaeoidea</taxon>
        <taxon>Penaeidae</taxon>
        <taxon>Penaeus</taxon>
    </lineage>
</organism>
<sequence>MRAWGLLAVILLASRASEGGTAREGRSSDPHEQQLPQPLLDSSNLPDLPLGSPDTIDNDIPGEPLSPDDFETSHDMVHEALDVSTSADPIELAGLFQGDIVLNSLDELVDLSSQQDGVAQDTKNAIINLRRRWPNGVIPYVISSSYNKNERATIAMAMSNYHQKTCLRFVPRMMERDYIHIIKGDGCSSSVGRVGGAQAVSLGPGCLYVGIVMHELMHAAGFWHEQSRADRDNYITINMANIQNGMEFNFQKYSWSTIQSLGVDYDLGSVMHYGPYAFARDRSKPTIIPRQMGAEIGQRRTLSTKDVLKLQLLYNCANTTETVTTEVPVNIVAPDTCEDGNKYCEAWAAAGECERNPTWMTVSCRKSCKECGKECGDNNKYCDYWARNGQCTKNPAYMGRFCRKSCEICHNEVTEMCEDRNRYCSAWAQTGYCRTNADYMLLYCKKSCVQC</sequence>
<comment type="cofactor">
    <cofactor evidence="12 13">
        <name>Zn(2+)</name>
        <dbReference type="ChEBI" id="CHEBI:29105"/>
    </cofactor>
    <text evidence="12 13">Binds 1 zinc ion per subunit.</text>
</comment>
<dbReference type="Gene3D" id="3.40.390.10">
    <property type="entry name" value="Collagenase (Catalytic Domain)"/>
    <property type="match status" value="1"/>
</dbReference>
<evidence type="ECO:0000256" key="11">
    <source>
        <dbReference type="PROSITE-ProRule" id="PRU01005"/>
    </source>
</evidence>
<dbReference type="AlphaFoldDB" id="A0A3R7NMP2"/>
<dbReference type="SMART" id="SM00235">
    <property type="entry name" value="ZnMc"/>
    <property type="match status" value="1"/>
</dbReference>
<evidence type="ECO:0000256" key="4">
    <source>
        <dbReference type="ARBA" id="ARBA00022729"/>
    </source>
</evidence>
<feature type="compositionally biased region" description="Low complexity" evidence="14">
    <location>
        <begin position="33"/>
        <end position="54"/>
    </location>
</feature>
<evidence type="ECO:0000256" key="13">
    <source>
        <dbReference type="RuleBase" id="RU361183"/>
    </source>
</evidence>
<proteinExistence type="predicted"/>
<evidence type="ECO:0000256" key="8">
    <source>
        <dbReference type="ARBA" id="ARBA00023145"/>
    </source>
</evidence>
<keyword evidence="10" id="KW-0325">Glycoprotein</keyword>
<dbReference type="GO" id="GO:0006508">
    <property type="term" value="P:proteolysis"/>
    <property type="evidence" value="ECO:0007669"/>
    <property type="project" value="UniProtKB-KW"/>
</dbReference>
<evidence type="ECO:0000313" key="17">
    <source>
        <dbReference type="EMBL" id="ROT62124.1"/>
    </source>
</evidence>
<keyword evidence="5 12" id="KW-0378">Hydrolase</keyword>
<dbReference type="InterPro" id="IPR024079">
    <property type="entry name" value="MetalloPept_cat_dom_sf"/>
</dbReference>
<dbReference type="PROSITE" id="PS51670">
    <property type="entry name" value="SHKT"/>
    <property type="match status" value="3"/>
</dbReference>
<dbReference type="FunFam" id="3.40.390.10:FF:000015">
    <property type="entry name" value="Meprin A subunit"/>
    <property type="match status" value="1"/>
</dbReference>
<dbReference type="InterPro" id="IPR034035">
    <property type="entry name" value="Astacin-like_dom"/>
</dbReference>
<evidence type="ECO:0000256" key="3">
    <source>
        <dbReference type="ARBA" id="ARBA00022723"/>
    </source>
</evidence>
<dbReference type="SMART" id="SM00254">
    <property type="entry name" value="ShKT"/>
    <property type="match status" value="3"/>
</dbReference>
<evidence type="ECO:0000256" key="9">
    <source>
        <dbReference type="ARBA" id="ARBA00023157"/>
    </source>
</evidence>
<evidence type="ECO:0000256" key="1">
    <source>
        <dbReference type="ARBA" id="ARBA00002657"/>
    </source>
</evidence>
<feature type="domain" description="ShKT" evidence="15">
    <location>
        <begin position="417"/>
        <end position="451"/>
    </location>
</feature>
<evidence type="ECO:0000259" key="16">
    <source>
        <dbReference type="PROSITE" id="PS51864"/>
    </source>
</evidence>
<feature type="disulfide bond" evidence="11">
    <location>
        <begin position="417"/>
        <end position="451"/>
    </location>
</feature>
<feature type="region of interest" description="Disordered" evidence="14">
    <location>
        <begin position="18"/>
        <end position="69"/>
    </location>
</feature>
<feature type="disulfide bond" evidence="11">
    <location>
        <begin position="337"/>
        <end position="371"/>
    </location>
</feature>
<comment type="caution">
    <text evidence="11">Lacks conserved residue(s) required for the propagation of feature annotation.</text>
</comment>
<dbReference type="InterPro" id="IPR003582">
    <property type="entry name" value="ShKT_dom"/>
</dbReference>
<evidence type="ECO:0000256" key="14">
    <source>
        <dbReference type="SAM" id="MobiDB-lite"/>
    </source>
</evidence>
<dbReference type="CDD" id="cd04280">
    <property type="entry name" value="ZnMc_astacin_like"/>
    <property type="match status" value="1"/>
</dbReference>
<feature type="signal peptide" evidence="13">
    <location>
        <begin position="1"/>
        <end position="19"/>
    </location>
</feature>